<dbReference type="KEGG" id="sog:RA178_01810"/>
<dbReference type="AlphaFoldDB" id="A0AA50Q6T7"/>
<proteinExistence type="predicted"/>
<dbReference type="EMBL" id="CP132914">
    <property type="protein sequence ID" value="WMB73388.1"/>
    <property type="molecule type" value="Genomic_DNA"/>
</dbReference>
<reference evidence="1" key="1">
    <citation type="submission" date="2023-08" db="EMBL/GenBank/DDBJ databases">
        <title>Complete genome sequence of Shewanella oncorhynchi Z-P2, a siderophore putrebactin-producing bacterium.</title>
        <authorList>
            <person name="Zhang Y."/>
        </authorList>
    </citation>
    <scope>NUCLEOTIDE SEQUENCE</scope>
    <source>
        <strain evidence="1">Z-P2</strain>
    </source>
</reference>
<accession>A0AA50Q6T7</accession>
<dbReference type="InterPro" id="IPR049061">
    <property type="entry name" value="NarE-like"/>
</dbReference>
<gene>
    <name evidence="1" type="ORF">RA178_01810</name>
</gene>
<evidence type="ECO:0000313" key="1">
    <source>
        <dbReference type="EMBL" id="WMB73388.1"/>
    </source>
</evidence>
<sequence>MSFLYRGVSEELYLKLNGKLKPKISNQQFASHAHFGESPAVFGSGIVFGESNINSVVRHQWAQAGIPTSGVSTTPSIERARIYALNEFKLKKGYIFKLSVERLYQAGVSIYKVNELVPYPAIPEDDEHILVADDFGSIPESAIISVEVVI</sequence>
<dbReference type="RefSeq" id="WP_306684283.1">
    <property type="nucleotide sequence ID" value="NZ_CP132914.1"/>
</dbReference>
<dbReference type="Pfam" id="PF21641">
    <property type="entry name" value="NarE"/>
    <property type="match status" value="1"/>
</dbReference>
<dbReference type="Proteomes" id="UP001236800">
    <property type="component" value="Chromosome"/>
</dbReference>
<dbReference type="GeneID" id="301337880"/>
<organism evidence="1">
    <name type="scientific">Shewanella oncorhynchi</name>
    <dbReference type="NCBI Taxonomy" id="2726434"/>
    <lineage>
        <taxon>Bacteria</taxon>
        <taxon>Pseudomonadati</taxon>
        <taxon>Pseudomonadota</taxon>
        <taxon>Gammaproteobacteria</taxon>
        <taxon>Alteromonadales</taxon>
        <taxon>Shewanellaceae</taxon>
        <taxon>Shewanella</taxon>
    </lineage>
</organism>
<protein>
    <submittedName>
        <fullName evidence="1">Uncharacterized protein</fullName>
    </submittedName>
</protein>
<name>A0AA50Q6T7_9GAMM</name>